<dbReference type="EMBL" id="LR746496">
    <property type="protein sequence ID" value="CAA7600050.1"/>
    <property type="molecule type" value="Genomic_DNA"/>
</dbReference>
<gene>
    <name evidence="1" type="ORF">DEACI_0699</name>
    <name evidence="2" type="ORF">DEACI_2291</name>
</gene>
<keyword evidence="3" id="KW-1185">Reference proteome</keyword>
<dbReference type="AlphaFoldDB" id="A0A8S0X3F6"/>
<evidence type="ECO:0000313" key="2">
    <source>
        <dbReference type="EMBL" id="CEJ07825.1"/>
    </source>
</evidence>
<reference evidence="1" key="2">
    <citation type="submission" date="2020-01" db="EMBL/GenBank/DDBJ databases">
        <authorList>
            <person name="Hornung B."/>
        </authorList>
    </citation>
    <scope>NUCLEOTIDE SEQUENCE</scope>
    <source>
        <strain evidence="1">PacBioINE</strain>
    </source>
</reference>
<dbReference type="Proteomes" id="UP001071230">
    <property type="component" value="Unassembled WGS sequence"/>
</dbReference>
<name>A0A8S0X3F6_9FIRM</name>
<proteinExistence type="predicted"/>
<dbReference type="RefSeq" id="WP_261487046.1">
    <property type="nucleotide sequence ID" value="NZ_CDGJ01000066.1"/>
</dbReference>
<dbReference type="Proteomes" id="UP000836597">
    <property type="component" value="Chromosome"/>
</dbReference>
<dbReference type="EMBL" id="CDGJ01000066">
    <property type="protein sequence ID" value="CEJ07825.1"/>
    <property type="molecule type" value="Genomic_DNA"/>
</dbReference>
<accession>A0A8S0X3F6</accession>
<reference evidence="2" key="1">
    <citation type="submission" date="2014-11" db="EMBL/GenBank/DDBJ databases">
        <authorList>
            <person name="Hornung B.V."/>
        </authorList>
    </citation>
    <scope>NUCLEOTIDE SEQUENCE</scope>
    <source>
        <strain evidence="2">INE</strain>
    </source>
</reference>
<protein>
    <submittedName>
        <fullName evidence="1">Uncharacterized protein</fullName>
    </submittedName>
</protein>
<organism evidence="1">
    <name type="scientific">Acididesulfobacillus acetoxydans</name>
    <dbReference type="NCBI Taxonomy" id="1561005"/>
    <lineage>
        <taxon>Bacteria</taxon>
        <taxon>Bacillati</taxon>
        <taxon>Bacillota</taxon>
        <taxon>Clostridia</taxon>
        <taxon>Eubacteriales</taxon>
        <taxon>Peptococcaceae</taxon>
        <taxon>Acididesulfobacillus</taxon>
    </lineage>
</organism>
<dbReference type="KEGG" id="aacx:DEACI_0699"/>
<sequence>MTALIGIEVFCRKFGFAGFGASSYVGLRNREPRTDLRTDLM</sequence>
<evidence type="ECO:0000313" key="3">
    <source>
        <dbReference type="Proteomes" id="UP001071230"/>
    </source>
</evidence>
<evidence type="ECO:0000313" key="1">
    <source>
        <dbReference type="EMBL" id="CAA7600050.1"/>
    </source>
</evidence>